<reference evidence="1" key="2">
    <citation type="submission" date="2020-11" db="EMBL/GenBank/DDBJ databases">
        <authorList>
            <person name="McCartney M.A."/>
            <person name="Auch B."/>
            <person name="Kono T."/>
            <person name="Mallez S."/>
            <person name="Becker A."/>
            <person name="Gohl D.M."/>
            <person name="Silverstein K.A.T."/>
            <person name="Koren S."/>
            <person name="Bechman K.B."/>
            <person name="Herman A."/>
            <person name="Abrahante J.E."/>
            <person name="Garbe J."/>
        </authorList>
    </citation>
    <scope>NUCLEOTIDE SEQUENCE</scope>
    <source>
        <strain evidence="1">Duluth1</strain>
        <tissue evidence="1">Whole animal</tissue>
    </source>
</reference>
<dbReference type="Proteomes" id="UP000828390">
    <property type="component" value="Unassembled WGS sequence"/>
</dbReference>
<accession>A0A9D4F0T8</accession>
<evidence type="ECO:0000313" key="1">
    <source>
        <dbReference type="EMBL" id="KAH3790329.1"/>
    </source>
</evidence>
<comment type="caution">
    <text evidence="1">The sequence shown here is derived from an EMBL/GenBank/DDBJ whole genome shotgun (WGS) entry which is preliminary data.</text>
</comment>
<dbReference type="EMBL" id="JAIWYP010000008">
    <property type="protein sequence ID" value="KAH3790329.1"/>
    <property type="molecule type" value="Genomic_DNA"/>
</dbReference>
<organism evidence="1 2">
    <name type="scientific">Dreissena polymorpha</name>
    <name type="common">Zebra mussel</name>
    <name type="synonym">Mytilus polymorpha</name>
    <dbReference type="NCBI Taxonomy" id="45954"/>
    <lineage>
        <taxon>Eukaryota</taxon>
        <taxon>Metazoa</taxon>
        <taxon>Spiralia</taxon>
        <taxon>Lophotrochozoa</taxon>
        <taxon>Mollusca</taxon>
        <taxon>Bivalvia</taxon>
        <taxon>Autobranchia</taxon>
        <taxon>Heteroconchia</taxon>
        <taxon>Euheterodonta</taxon>
        <taxon>Imparidentia</taxon>
        <taxon>Neoheterodontei</taxon>
        <taxon>Myida</taxon>
        <taxon>Dreissenoidea</taxon>
        <taxon>Dreissenidae</taxon>
        <taxon>Dreissena</taxon>
    </lineage>
</organism>
<name>A0A9D4F0T8_DREPO</name>
<keyword evidence="2" id="KW-1185">Reference proteome</keyword>
<proteinExistence type="predicted"/>
<evidence type="ECO:0000313" key="2">
    <source>
        <dbReference type="Proteomes" id="UP000828390"/>
    </source>
</evidence>
<sequence length="80" mass="9087">MAGWISQSRIVLDAQNQDRRRSVDLLSIFGHKRSSKDHQCGDYTAPTRTNTAATRNQHGNHKHVIVSGDCSIAKCRRRRD</sequence>
<reference evidence="1" key="1">
    <citation type="journal article" date="2019" name="bioRxiv">
        <title>The Genome of the Zebra Mussel, Dreissena polymorpha: A Resource for Invasive Species Research.</title>
        <authorList>
            <person name="McCartney M.A."/>
            <person name="Auch B."/>
            <person name="Kono T."/>
            <person name="Mallez S."/>
            <person name="Zhang Y."/>
            <person name="Obille A."/>
            <person name="Becker A."/>
            <person name="Abrahante J.E."/>
            <person name="Garbe J."/>
            <person name="Badalamenti J.P."/>
            <person name="Herman A."/>
            <person name="Mangelson H."/>
            <person name="Liachko I."/>
            <person name="Sullivan S."/>
            <person name="Sone E.D."/>
            <person name="Koren S."/>
            <person name="Silverstein K.A.T."/>
            <person name="Beckman K.B."/>
            <person name="Gohl D.M."/>
        </authorList>
    </citation>
    <scope>NUCLEOTIDE SEQUENCE</scope>
    <source>
        <strain evidence="1">Duluth1</strain>
        <tissue evidence="1">Whole animal</tissue>
    </source>
</reference>
<protein>
    <submittedName>
        <fullName evidence="1">Uncharacterized protein</fullName>
    </submittedName>
</protein>
<gene>
    <name evidence="1" type="ORF">DPMN_168527</name>
</gene>
<dbReference type="AlphaFoldDB" id="A0A9D4F0T8"/>